<reference evidence="2" key="1">
    <citation type="submission" date="2019-08" db="EMBL/GenBank/DDBJ databases">
        <authorList>
            <person name="Kucharzyk K."/>
            <person name="Murdoch R.W."/>
            <person name="Higgins S."/>
            <person name="Loffler F."/>
        </authorList>
    </citation>
    <scope>NUCLEOTIDE SEQUENCE</scope>
</reference>
<dbReference type="SUPFAM" id="SSF56003">
    <property type="entry name" value="Molybdenum cofactor-binding domain"/>
    <property type="match status" value="1"/>
</dbReference>
<proteinExistence type="predicted"/>
<dbReference type="GO" id="GO:0050138">
    <property type="term" value="F:nicotinate dehydrogenase activity"/>
    <property type="evidence" value="ECO:0007669"/>
    <property type="project" value="UniProtKB-EC"/>
</dbReference>
<dbReference type="InterPro" id="IPR016208">
    <property type="entry name" value="Ald_Oxase/xanthine_DH-like"/>
</dbReference>
<dbReference type="EMBL" id="VSSQ01045868">
    <property type="protein sequence ID" value="MPM99795.1"/>
    <property type="molecule type" value="Genomic_DNA"/>
</dbReference>
<dbReference type="Pfam" id="PF20256">
    <property type="entry name" value="MoCoBD_2"/>
    <property type="match status" value="1"/>
</dbReference>
<comment type="caution">
    <text evidence="2">The sequence shown here is derived from an EMBL/GenBank/DDBJ whole genome shotgun (WGS) entry which is preliminary data.</text>
</comment>
<feature type="domain" description="Aldehyde oxidase/xanthine dehydrogenase second molybdopterin binding" evidence="1">
    <location>
        <begin position="1"/>
        <end position="209"/>
    </location>
</feature>
<dbReference type="InterPro" id="IPR046867">
    <property type="entry name" value="AldOxase/xan_DH_MoCoBD2"/>
</dbReference>
<dbReference type="PANTHER" id="PTHR11908:SF157">
    <property type="entry name" value="XANTHINE DEHYDROGENASE SUBUNIT D-RELATED"/>
    <property type="match status" value="1"/>
</dbReference>
<dbReference type="PANTHER" id="PTHR11908">
    <property type="entry name" value="XANTHINE DEHYDROGENASE"/>
    <property type="match status" value="1"/>
</dbReference>
<evidence type="ECO:0000259" key="1">
    <source>
        <dbReference type="Pfam" id="PF20256"/>
    </source>
</evidence>
<dbReference type="GO" id="GO:0005506">
    <property type="term" value="F:iron ion binding"/>
    <property type="evidence" value="ECO:0007669"/>
    <property type="project" value="InterPro"/>
</dbReference>
<dbReference type="EC" id="1.17.1.5" evidence="2"/>
<dbReference type="AlphaFoldDB" id="A0A645EEE4"/>
<accession>A0A645EEE4</accession>
<sequence length="275" mass="29568">MPVEKISVRTGDTDHTPYEWQTVASRSTYCAGNATKLAAEDLRNKILELAQIKMGTWKNDLYLEGGFVCRKFYPDQKVPLAAFALGLTLPDQSGIGGPMIGVGSFVVPNNIAADKKTGLSPKPVAFWSMGVNGAEVEVDTETGKVKVLKMVSVFDAGKVINPAMYEGQAEGAMVQAMGTALYEELKLKDGRVMNPSFVDYKIPAFEDMPEMIVEAIENPEPTGPYGARGIGEITMVPGAPAIANAVANAIGVRFLRMPLTPDVVLKALREKKAAE</sequence>
<name>A0A645EEE4_9ZZZZ</name>
<dbReference type="Gene3D" id="3.30.365.10">
    <property type="entry name" value="Aldehyde oxidase/xanthine dehydrogenase, molybdopterin binding domain"/>
    <property type="match status" value="2"/>
</dbReference>
<dbReference type="InterPro" id="IPR037165">
    <property type="entry name" value="AldOxase/xan_DH_Mopterin-bd_sf"/>
</dbReference>
<protein>
    <submittedName>
        <fullName evidence="2">Nicotinate dehydrogenase medium molybdopterin subunit</fullName>
        <ecNumber evidence="2">1.17.1.5</ecNumber>
    </submittedName>
</protein>
<evidence type="ECO:0000313" key="2">
    <source>
        <dbReference type="EMBL" id="MPM99795.1"/>
    </source>
</evidence>
<gene>
    <name evidence="2" type="primary">ndhM_13</name>
    <name evidence="2" type="ORF">SDC9_146989</name>
</gene>
<organism evidence="2">
    <name type="scientific">bioreactor metagenome</name>
    <dbReference type="NCBI Taxonomy" id="1076179"/>
    <lineage>
        <taxon>unclassified sequences</taxon>
        <taxon>metagenomes</taxon>
        <taxon>ecological metagenomes</taxon>
    </lineage>
</organism>
<keyword evidence="2" id="KW-0560">Oxidoreductase</keyword>